<evidence type="ECO:0000313" key="2">
    <source>
        <dbReference type="Proteomes" id="UP000789901"/>
    </source>
</evidence>
<comment type="caution">
    <text evidence="1">The sequence shown here is derived from an EMBL/GenBank/DDBJ whole genome shotgun (WGS) entry which is preliminary data.</text>
</comment>
<gene>
    <name evidence="1" type="ORF">GMARGA_LOCUS18364</name>
</gene>
<accession>A0ABN7VHZ9</accession>
<evidence type="ECO:0000313" key="1">
    <source>
        <dbReference type="EMBL" id="CAG8769500.1"/>
    </source>
</evidence>
<organism evidence="1 2">
    <name type="scientific">Gigaspora margarita</name>
    <dbReference type="NCBI Taxonomy" id="4874"/>
    <lineage>
        <taxon>Eukaryota</taxon>
        <taxon>Fungi</taxon>
        <taxon>Fungi incertae sedis</taxon>
        <taxon>Mucoromycota</taxon>
        <taxon>Glomeromycotina</taxon>
        <taxon>Glomeromycetes</taxon>
        <taxon>Diversisporales</taxon>
        <taxon>Gigasporaceae</taxon>
        <taxon>Gigaspora</taxon>
    </lineage>
</organism>
<dbReference type="EMBL" id="CAJVQB010014611">
    <property type="protein sequence ID" value="CAG8769500.1"/>
    <property type="molecule type" value="Genomic_DNA"/>
</dbReference>
<name>A0ABN7VHZ9_GIGMA</name>
<proteinExistence type="predicted"/>
<dbReference type="Proteomes" id="UP000789901">
    <property type="component" value="Unassembled WGS sequence"/>
</dbReference>
<keyword evidence="2" id="KW-1185">Reference proteome</keyword>
<reference evidence="1 2" key="1">
    <citation type="submission" date="2021-06" db="EMBL/GenBank/DDBJ databases">
        <authorList>
            <person name="Kallberg Y."/>
            <person name="Tangrot J."/>
            <person name="Rosling A."/>
        </authorList>
    </citation>
    <scope>NUCLEOTIDE SEQUENCE [LARGE SCALE GENOMIC DNA]</scope>
    <source>
        <strain evidence="1 2">120-4 pot B 10/14</strain>
    </source>
</reference>
<protein>
    <submittedName>
        <fullName evidence="1">5012_t:CDS:1</fullName>
    </submittedName>
</protein>
<dbReference type="Gene3D" id="1.10.30.10">
    <property type="entry name" value="High mobility group box domain"/>
    <property type="match status" value="1"/>
</dbReference>
<sequence>MANKNGFNIDFAKEMQELKQQFNSNTFLLLDKLIAYSSQKFKHPPRAQNGFVLFWKDLNAFMSSSKTKFDFISGLASKIWKNRVSLCELWEKIIIGEIKPFYKKLSEITKKVHKSSFPDYKYSPNRKNKHLQKDQPNSFSICKLPN</sequence>
<dbReference type="SUPFAM" id="SSF47095">
    <property type="entry name" value="HMG-box"/>
    <property type="match status" value="1"/>
</dbReference>
<dbReference type="InterPro" id="IPR036910">
    <property type="entry name" value="HMG_box_dom_sf"/>
</dbReference>